<reference evidence="2" key="1">
    <citation type="journal article" date="2023" name="Nat. Plants">
        <title>Single-cell RNA sequencing provides a high-resolution roadmap for understanding the multicellular compartmentation of specialized metabolism.</title>
        <authorList>
            <person name="Sun S."/>
            <person name="Shen X."/>
            <person name="Li Y."/>
            <person name="Li Y."/>
            <person name="Wang S."/>
            <person name="Li R."/>
            <person name="Zhang H."/>
            <person name="Shen G."/>
            <person name="Guo B."/>
            <person name="Wei J."/>
            <person name="Xu J."/>
            <person name="St-Pierre B."/>
            <person name="Chen S."/>
            <person name="Sun C."/>
        </authorList>
    </citation>
    <scope>NUCLEOTIDE SEQUENCE [LARGE SCALE GENOMIC DNA]</scope>
</reference>
<organism evidence="1 2">
    <name type="scientific">Catharanthus roseus</name>
    <name type="common">Madagascar periwinkle</name>
    <name type="synonym">Vinca rosea</name>
    <dbReference type="NCBI Taxonomy" id="4058"/>
    <lineage>
        <taxon>Eukaryota</taxon>
        <taxon>Viridiplantae</taxon>
        <taxon>Streptophyta</taxon>
        <taxon>Embryophyta</taxon>
        <taxon>Tracheophyta</taxon>
        <taxon>Spermatophyta</taxon>
        <taxon>Magnoliopsida</taxon>
        <taxon>eudicotyledons</taxon>
        <taxon>Gunneridae</taxon>
        <taxon>Pentapetalae</taxon>
        <taxon>asterids</taxon>
        <taxon>lamiids</taxon>
        <taxon>Gentianales</taxon>
        <taxon>Apocynaceae</taxon>
        <taxon>Rauvolfioideae</taxon>
        <taxon>Vinceae</taxon>
        <taxon>Catharanthinae</taxon>
        <taxon>Catharanthus</taxon>
    </lineage>
</organism>
<keyword evidence="2" id="KW-1185">Reference proteome</keyword>
<gene>
    <name evidence="1" type="ORF">M9H77_23567</name>
</gene>
<accession>A0ACC0AVT6</accession>
<evidence type="ECO:0000313" key="2">
    <source>
        <dbReference type="Proteomes" id="UP001060085"/>
    </source>
</evidence>
<name>A0ACC0AVT6_CATRO</name>
<proteinExistence type="predicted"/>
<dbReference type="EMBL" id="CM044705">
    <property type="protein sequence ID" value="KAI5664244.1"/>
    <property type="molecule type" value="Genomic_DNA"/>
</dbReference>
<protein>
    <submittedName>
        <fullName evidence="1">Uncharacterized protein</fullName>
    </submittedName>
</protein>
<evidence type="ECO:0000313" key="1">
    <source>
        <dbReference type="EMBL" id="KAI5664244.1"/>
    </source>
</evidence>
<sequence length="281" mass="31773">MLRRASLTCPDAELSESDSNRSFLDPLFQQQGIQLPRGFQFTSDLLEHLVENDPYFITFLSTICQSFDNLGVQSSSISLSRRQEKLSCGFPARSNQVRKQEYYNDRVPEKHGALRLQGPWCQLFLNLFLPTPIEKILAGLIERTCLRHITLRFLFLPQAQPAGPPTCTPDSGPCSGPCQNHPNLSRILGANRRKVSVDSSARHPSTLSALSVEIPSEESTNSRRGLMVLNPFKKIKRHFSSNMELDNDHKSVITQYRARRNQVFFFCLSGMLEAGFLEIEA</sequence>
<comment type="caution">
    <text evidence="1">The sequence shown here is derived from an EMBL/GenBank/DDBJ whole genome shotgun (WGS) entry which is preliminary data.</text>
</comment>
<dbReference type="Proteomes" id="UP001060085">
    <property type="component" value="Linkage Group LG05"/>
</dbReference>